<evidence type="ECO:0000256" key="1">
    <source>
        <dbReference type="ARBA" id="ARBA00007789"/>
    </source>
</evidence>
<dbReference type="NCBIfam" id="TIGR03558">
    <property type="entry name" value="oxido_grp_1"/>
    <property type="match status" value="1"/>
</dbReference>
<comment type="similarity">
    <text evidence="1">To bacterial alkanal monooxygenase alpha and beta chains.</text>
</comment>
<organism evidence="3">
    <name type="scientific">Paenibacillus sp. SYP-B3998</name>
    <dbReference type="NCBI Taxonomy" id="2678564"/>
    <lineage>
        <taxon>Bacteria</taxon>
        <taxon>Bacillati</taxon>
        <taxon>Bacillota</taxon>
        <taxon>Bacilli</taxon>
        <taxon>Bacillales</taxon>
        <taxon>Paenibacillaceae</taxon>
        <taxon>Paenibacillus</taxon>
    </lineage>
</organism>
<feature type="domain" description="Luciferase-like" evidence="2">
    <location>
        <begin position="18"/>
        <end position="303"/>
    </location>
</feature>
<dbReference type="Pfam" id="PF00296">
    <property type="entry name" value="Bac_luciferase"/>
    <property type="match status" value="1"/>
</dbReference>
<sequence>MGIQLSLLDQSLIHDQATAVEAFQQTLELAQHAEALGYRRFWVSEHHDSDGVVGSSPEVLIAYLLAKTERIRIGSGGVMLQHYSPYKVAENFNVLAALAPGRVDLGIGRAPGGLPRSTKALQQDTVGTSMPLADKLVLLDRYIHNTLDAEHELYGIKAVPVPEVPAHLFLLGGGGASTELAGSLGIPYVFAQFINGDESLIQQAFASYRQHFKSVNDSKPQAVLAVSVILTDSDDEAQSLAAEIKNVKVHLESGRTLTVITVEQAEEFGKQSNEKYTVEVKEASVIHGSKNKVRAKLLELQKAYQLDEIIITVAMKEFNQRLRAIVLLQEAFSELTV</sequence>
<dbReference type="InterPro" id="IPR050766">
    <property type="entry name" value="Bact_Lucif_Oxidored"/>
</dbReference>
<dbReference type="AlphaFoldDB" id="A0A6G3ZU12"/>
<dbReference type="PANTHER" id="PTHR30137">
    <property type="entry name" value="LUCIFERASE-LIKE MONOOXYGENASE"/>
    <property type="match status" value="1"/>
</dbReference>
<protein>
    <submittedName>
        <fullName evidence="3">LLM class flavin-dependent oxidoreductase</fullName>
    </submittedName>
</protein>
<accession>A0A6G3ZU12</accession>
<dbReference type="Gene3D" id="3.20.20.30">
    <property type="entry name" value="Luciferase-like domain"/>
    <property type="match status" value="1"/>
</dbReference>
<gene>
    <name evidence="3" type="ORF">GK047_03470</name>
</gene>
<name>A0A6G3ZU12_9BACL</name>
<evidence type="ECO:0000313" key="3">
    <source>
        <dbReference type="EMBL" id="NEW05079.1"/>
    </source>
</evidence>
<comment type="caution">
    <text evidence="3">The sequence shown here is derived from an EMBL/GenBank/DDBJ whole genome shotgun (WGS) entry which is preliminary data.</text>
</comment>
<dbReference type="InterPro" id="IPR036661">
    <property type="entry name" value="Luciferase-like_sf"/>
</dbReference>
<dbReference type="GO" id="GO:0005829">
    <property type="term" value="C:cytosol"/>
    <property type="evidence" value="ECO:0007669"/>
    <property type="project" value="TreeGrafter"/>
</dbReference>
<dbReference type="SUPFAM" id="SSF51679">
    <property type="entry name" value="Bacterial luciferase-like"/>
    <property type="match status" value="1"/>
</dbReference>
<dbReference type="InterPro" id="IPR011251">
    <property type="entry name" value="Luciferase-like_dom"/>
</dbReference>
<reference evidence="3" key="1">
    <citation type="submission" date="2020-02" db="EMBL/GenBank/DDBJ databases">
        <authorList>
            <person name="Shen X.-R."/>
            <person name="Zhang Y.-X."/>
        </authorList>
    </citation>
    <scope>NUCLEOTIDE SEQUENCE</scope>
    <source>
        <strain evidence="3">SYP-B3998</strain>
    </source>
</reference>
<dbReference type="GO" id="GO:0016705">
    <property type="term" value="F:oxidoreductase activity, acting on paired donors, with incorporation or reduction of molecular oxygen"/>
    <property type="evidence" value="ECO:0007669"/>
    <property type="project" value="InterPro"/>
</dbReference>
<dbReference type="InterPro" id="IPR019949">
    <property type="entry name" value="CmoO-like"/>
</dbReference>
<evidence type="ECO:0000259" key="2">
    <source>
        <dbReference type="Pfam" id="PF00296"/>
    </source>
</evidence>
<proteinExistence type="predicted"/>
<dbReference type="PANTHER" id="PTHR30137:SF19">
    <property type="entry name" value="LUCIFERASE-LIKE MONOOXYGENASE"/>
    <property type="match status" value="1"/>
</dbReference>
<dbReference type="EMBL" id="JAAIKC010000001">
    <property type="protein sequence ID" value="NEW05079.1"/>
    <property type="molecule type" value="Genomic_DNA"/>
</dbReference>
<dbReference type="RefSeq" id="WP_163941180.1">
    <property type="nucleotide sequence ID" value="NZ_JAAIKC010000001.1"/>
</dbReference>